<dbReference type="SUPFAM" id="SSF46966">
    <property type="entry name" value="Spectrin repeat"/>
    <property type="match status" value="1"/>
</dbReference>
<evidence type="ECO:0000256" key="1">
    <source>
        <dbReference type="ARBA" id="ARBA00004370"/>
    </source>
</evidence>
<keyword evidence="5" id="KW-0472">Membrane</keyword>
<name>A0ABN7PHN9_TIMPD</name>
<keyword evidence="4" id="KW-1133">Transmembrane helix</keyword>
<dbReference type="InterPro" id="IPR002017">
    <property type="entry name" value="Spectrin_repeat"/>
</dbReference>
<dbReference type="EMBL" id="CAJPIN010066231">
    <property type="protein sequence ID" value="CAG2067286.1"/>
    <property type="molecule type" value="Genomic_DNA"/>
</dbReference>
<evidence type="ECO:0000256" key="5">
    <source>
        <dbReference type="ARBA" id="ARBA00023136"/>
    </source>
</evidence>
<evidence type="ECO:0000313" key="6">
    <source>
        <dbReference type="EMBL" id="CAG2067286.1"/>
    </source>
</evidence>
<dbReference type="Pfam" id="PF00435">
    <property type="entry name" value="Spectrin"/>
    <property type="match status" value="1"/>
</dbReference>
<evidence type="ECO:0000256" key="4">
    <source>
        <dbReference type="ARBA" id="ARBA00022989"/>
    </source>
</evidence>
<evidence type="ECO:0000313" key="7">
    <source>
        <dbReference type="Proteomes" id="UP001153148"/>
    </source>
</evidence>
<comment type="subcellular location">
    <subcellularLocation>
        <location evidence="1">Membrane</location>
    </subcellularLocation>
</comment>
<protein>
    <submittedName>
        <fullName evidence="6">Uncharacterized protein</fullName>
    </submittedName>
</protein>
<keyword evidence="7" id="KW-1185">Reference proteome</keyword>
<keyword evidence="3" id="KW-0677">Repeat</keyword>
<gene>
    <name evidence="6" type="ORF">TPAB3V08_LOCUS14229</name>
</gene>
<dbReference type="InterPro" id="IPR052403">
    <property type="entry name" value="LINC-complex_assoc"/>
</dbReference>
<evidence type="ECO:0000256" key="3">
    <source>
        <dbReference type="ARBA" id="ARBA00022737"/>
    </source>
</evidence>
<accession>A0ABN7PHN9</accession>
<comment type="caution">
    <text evidence="6">The sequence shown here is derived from an EMBL/GenBank/DDBJ whole genome shotgun (WGS) entry which is preliminary data.</text>
</comment>
<dbReference type="Gene3D" id="1.20.58.60">
    <property type="match status" value="1"/>
</dbReference>
<dbReference type="PANTHER" id="PTHR47535">
    <property type="entry name" value="MUSCLE-SPECIFIC PROTEIN 300 KDA, ISOFORM G"/>
    <property type="match status" value="1"/>
</dbReference>
<sequence length="228" mass="26193">MSSSEQVSADSARLTCPLCSKRNWQQLDNDLWRLEQWLQFAEGTQSSQRAPPTNIEQLEDVIQDHREFLMDLDSHKSIVVSLNIVGTHLADHTEDTGRAEQLRSRLVTTNSRWDAVCRSAAAWQTQLQTALMETQLQTALVEVSSVSIMSAWFSSGTSWQTQLPTVVPLLFTNDEFHQIIEELVEWLEKTESTIRMSEPVDLADDISVIEAKYNKFRVRVKNKFPYEY</sequence>
<dbReference type="InterPro" id="IPR018159">
    <property type="entry name" value="Spectrin/alpha-actinin"/>
</dbReference>
<dbReference type="Proteomes" id="UP001153148">
    <property type="component" value="Unassembled WGS sequence"/>
</dbReference>
<evidence type="ECO:0000256" key="2">
    <source>
        <dbReference type="ARBA" id="ARBA00022692"/>
    </source>
</evidence>
<proteinExistence type="predicted"/>
<reference evidence="6" key="1">
    <citation type="submission" date="2021-03" db="EMBL/GenBank/DDBJ databases">
        <authorList>
            <person name="Tran Van P."/>
        </authorList>
    </citation>
    <scope>NUCLEOTIDE SEQUENCE</scope>
</reference>
<keyword evidence="2" id="KW-0812">Transmembrane</keyword>
<dbReference type="SMART" id="SM00150">
    <property type="entry name" value="SPEC"/>
    <property type="match status" value="1"/>
</dbReference>
<dbReference type="PANTHER" id="PTHR47535:SF1">
    <property type="entry name" value="NESPRIN-1"/>
    <property type="match status" value="1"/>
</dbReference>
<organism evidence="6 7">
    <name type="scientific">Timema podura</name>
    <name type="common">Walking stick</name>
    <dbReference type="NCBI Taxonomy" id="61482"/>
    <lineage>
        <taxon>Eukaryota</taxon>
        <taxon>Metazoa</taxon>
        <taxon>Ecdysozoa</taxon>
        <taxon>Arthropoda</taxon>
        <taxon>Hexapoda</taxon>
        <taxon>Insecta</taxon>
        <taxon>Pterygota</taxon>
        <taxon>Neoptera</taxon>
        <taxon>Polyneoptera</taxon>
        <taxon>Phasmatodea</taxon>
        <taxon>Timematodea</taxon>
        <taxon>Timematoidea</taxon>
        <taxon>Timematidae</taxon>
        <taxon>Timema</taxon>
    </lineage>
</organism>